<keyword evidence="4" id="KW-0539">Nucleus</keyword>
<dbReference type="GO" id="GO:0046872">
    <property type="term" value="F:metal ion binding"/>
    <property type="evidence" value="ECO:0007669"/>
    <property type="project" value="UniProtKB-KW"/>
</dbReference>
<evidence type="ECO:0000256" key="4">
    <source>
        <dbReference type="ARBA" id="ARBA00023242"/>
    </source>
</evidence>
<dbReference type="Gene3D" id="2.60.120.650">
    <property type="entry name" value="Cupin"/>
    <property type="match status" value="1"/>
</dbReference>
<dbReference type="InterPro" id="IPR003347">
    <property type="entry name" value="JmjC_dom"/>
</dbReference>
<dbReference type="PANTHER" id="PTHR12549:SF11">
    <property type="entry name" value="LYSINE-SPECIFIC DEMETHYLASE JMJ25"/>
    <property type="match status" value="1"/>
</dbReference>
<feature type="region of interest" description="Disordered" evidence="5">
    <location>
        <begin position="200"/>
        <end position="259"/>
    </location>
</feature>
<name>A0AAV0YFV1_VICFA</name>
<dbReference type="PANTHER" id="PTHR12549">
    <property type="entry name" value="JMJC DOMAIN-CONTAINING HISTONE DEMETHYLATION PROTEIN"/>
    <property type="match status" value="1"/>
</dbReference>
<keyword evidence="3" id="KW-0479">Metal-binding</keyword>
<sequence length="896" mass="102734">MKKIKEGKKHLHGIALSLQIFVFLHLTKIKDLLMLSSLDFVNEQLPLINDWSRHLEQFTLNKCKKVDYLDLISTTTAKEVNYNPYDNIQFPDLKEYSTFELERRVCCKSTIQPTFLINFNEVAFFQPHKFKKQYSNARAGDRKCTYKWKLYPRRGTKGKNWQETKKHTKYLKHWSISCFSKRPQPEEQQPERVQDVRTEEPIEVEHHNLDDVVDNQEKHCGRKRKSIWSSKENEVAHEEDAGDNNEDGGRNKDQGDTRQVEATCTRLSVSRVYIRRRKGSNTGKMKTSEDVTVGIKHSLYLLKELLPCLKQLSHEEMIEKEIEASRQRLLVSQLCIAELDDSGGDRVFCDKCKTSIFALHKHCQTCNSDFCLACCRDFCDAQLRGGADPIESRVTAKHGVHKRPRSDKHEDSDDRVCCDGFLELRSFYPPSHIADLVDEAKKFVDKYMHRMPVISDKTHKNLHSSLNRKAASRKESSDNDIYCPEAKNTCPEDLLHFQWHWRKGEPVIVRELLGGTYNSLWNPSSMSRAICQKHKTVKAIDCSSLQQKVVNTKRFFTSYTKGWKCSEKRPCCMLKLKDWPPSESFKECLPDHFEEFVSFLPYKEYTHPISGSLNLAVKLPDGCLKPDMGPKAYIAFGFAKELGCGDSVTKLHCDMSDAVNVLTHVAEGKLGSEDVTAIEKLMPKNLEQDKRELHDIHQDGEANDIISSDTGANDDGASSGSKLKEVEKGTVEQGDSLLDAVDSLDGALWDIFRRKDIPKLERYLNKHFGEFSHFGGLPLKEVTHPIHDQTFYLTVEHKKKLKEECGIEPWTFTQKLGDAVFIPAGCPHQVRNLKSCTKVALDFVSPENVGECFRLTEEFRELPENHGSKEDKLQVKKMVIHAVDDAVKRLKNSIFG</sequence>
<evidence type="ECO:0000256" key="1">
    <source>
        <dbReference type="ARBA" id="ARBA00004123"/>
    </source>
</evidence>
<proteinExistence type="inferred from homology"/>
<dbReference type="AlphaFoldDB" id="A0AAV0YFV1"/>
<dbReference type="SUPFAM" id="SSF51197">
    <property type="entry name" value="Clavaminate synthase-like"/>
    <property type="match status" value="1"/>
</dbReference>
<feature type="region of interest" description="Disordered" evidence="5">
    <location>
        <begin position="701"/>
        <end position="728"/>
    </location>
</feature>
<reference evidence="7 8" key="1">
    <citation type="submission" date="2023-01" db="EMBL/GenBank/DDBJ databases">
        <authorList>
            <person name="Kreplak J."/>
        </authorList>
    </citation>
    <scope>NUCLEOTIDE SEQUENCE [LARGE SCALE GENOMIC DNA]</scope>
</reference>
<dbReference type="GO" id="GO:0032454">
    <property type="term" value="F:histone H3K9 demethylase activity"/>
    <property type="evidence" value="ECO:0007669"/>
    <property type="project" value="InterPro"/>
</dbReference>
<gene>
    <name evidence="7" type="ORF">VFH_U038120</name>
</gene>
<evidence type="ECO:0000259" key="6">
    <source>
        <dbReference type="PROSITE" id="PS51184"/>
    </source>
</evidence>
<feature type="compositionally biased region" description="Basic and acidic residues" evidence="5">
    <location>
        <begin position="200"/>
        <end position="219"/>
    </location>
</feature>
<feature type="compositionally biased region" description="Basic residues" evidence="5">
    <location>
        <begin position="395"/>
        <end position="406"/>
    </location>
</feature>
<keyword evidence="8" id="KW-1185">Reference proteome</keyword>
<comment type="subcellular location">
    <subcellularLocation>
        <location evidence="1">Nucleus</location>
    </subcellularLocation>
</comment>
<dbReference type="Proteomes" id="UP001157006">
    <property type="component" value="Unassembled WGS sequence"/>
</dbReference>
<dbReference type="SMART" id="SM00558">
    <property type="entry name" value="JmjC"/>
    <property type="match status" value="1"/>
</dbReference>
<protein>
    <recommendedName>
        <fullName evidence="6">JmjC domain-containing protein</fullName>
    </recommendedName>
</protein>
<dbReference type="GO" id="GO:0006357">
    <property type="term" value="P:regulation of transcription by RNA polymerase II"/>
    <property type="evidence" value="ECO:0007669"/>
    <property type="project" value="TreeGrafter"/>
</dbReference>
<dbReference type="GO" id="GO:0003712">
    <property type="term" value="F:transcription coregulator activity"/>
    <property type="evidence" value="ECO:0007669"/>
    <property type="project" value="TreeGrafter"/>
</dbReference>
<evidence type="ECO:0000256" key="5">
    <source>
        <dbReference type="SAM" id="MobiDB-lite"/>
    </source>
</evidence>
<evidence type="ECO:0000313" key="8">
    <source>
        <dbReference type="Proteomes" id="UP001157006"/>
    </source>
</evidence>
<dbReference type="InterPro" id="IPR045109">
    <property type="entry name" value="LSDs-like"/>
</dbReference>
<evidence type="ECO:0000313" key="7">
    <source>
        <dbReference type="EMBL" id="CAI8583674.1"/>
    </source>
</evidence>
<feature type="compositionally biased region" description="Basic and acidic residues" evidence="5">
    <location>
        <begin position="247"/>
        <end position="259"/>
    </location>
</feature>
<dbReference type="PROSITE" id="PS51184">
    <property type="entry name" value="JMJC"/>
    <property type="match status" value="1"/>
</dbReference>
<evidence type="ECO:0000256" key="2">
    <source>
        <dbReference type="ARBA" id="ARBA00006801"/>
    </source>
</evidence>
<dbReference type="GO" id="GO:0031490">
    <property type="term" value="F:chromatin DNA binding"/>
    <property type="evidence" value="ECO:0007669"/>
    <property type="project" value="TreeGrafter"/>
</dbReference>
<organism evidence="7 8">
    <name type="scientific">Vicia faba</name>
    <name type="common">Broad bean</name>
    <name type="synonym">Faba vulgaris</name>
    <dbReference type="NCBI Taxonomy" id="3906"/>
    <lineage>
        <taxon>Eukaryota</taxon>
        <taxon>Viridiplantae</taxon>
        <taxon>Streptophyta</taxon>
        <taxon>Embryophyta</taxon>
        <taxon>Tracheophyta</taxon>
        <taxon>Spermatophyta</taxon>
        <taxon>Magnoliopsida</taxon>
        <taxon>eudicotyledons</taxon>
        <taxon>Gunneridae</taxon>
        <taxon>Pentapetalae</taxon>
        <taxon>rosids</taxon>
        <taxon>fabids</taxon>
        <taxon>Fabales</taxon>
        <taxon>Fabaceae</taxon>
        <taxon>Papilionoideae</taxon>
        <taxon>50 kb inversion clade</taxon>
        <taxon>NPAAA clade</taxon>
        <taxon>Hologalegina</taxon>
        <taxon>IRL clade</taxon>
        <taxon>Fabeae</taxon>
        <taxon>Vicia</taxon>
    </lineage>
</organism>
<comment type="similarity">
    <text evidence="2">Belongs to the JARID1 histone demethylase family.</text>
</comment>
<dbReference type="Pfam" id="PF02373">
    <property type="entry name" value="JmjC"/>
    <property type="match status" value="1"/>
</dbReference>
<dbReference type="GO" id="GO:0000785">
    <property type="term" value="C:chromatin"/>
    <property type="evidence" value="ECO:0007669"/>
    <property type="project" value="TreeGrafter"/>
</dbReference>
<feature type="compositionally biased region" description="Polar residues" evidence="5">
    <location>
        <begin position="705"/>
        <end position="721"/>
    </location>
</feature>
<feature type="region of interest" description="Disordered" evidence="5">
    <location>
        <begin position="394"/>
        <end position="414"/>
    </location>
</feature>
<dbReference type="EMBL" id="CATIWC010000920">
    <property type="protein sequence ID" value="CAI8583674.1"/>
    <property type="molecule type" value="Genomic_DNA"/>
</dbReference>
<feature type="domain" description="JmjC" evidence="6">
    <location>
        <begin position="608"/>
        <end position="860"/>
    </location>
</feature>
<evidence type="ECO:0000256" key="3">
    <source>
        <dbReference type="ARBA" id="ARBA00022723"/>
    </source>
</evidence>
<dbReference type="GO" id="GO:0000118">
    <property type="term" value="C:histone deacetylase complex"/>
    <property type="evidence" value="ECO:0007669"/>
    <property type="project" value="TreeGrafter"/>
</dbReference>
<comment type="caution">
    <text evidence="7">The sequence shown here is derived from an EMBL/GenBank/DDBJ whole genome shotgun (WGS) entry which is preliminary data.</text>
</comment>
<accession>A0AAV0YFV1</accession>